<dbReference type="OrthoDB" id="3178054at2"/>
<organism evidence="2 3">
    <name type="scientific">Clostridium collagenovorans DSM 3089</name>
    <dbReference type="NCBI Taxonomy" id="1121306"/>
    <lineage>
        <taxon>Bacteria</taxon>
        <taxon>Bacillati</taxon>
        <taxon>Bacillota</taxon>
        <taxon>Clostridia</taxon>
        <taxon>Eubacteriales</taxon>
        <taxon>Clostridiaceae</taxon>
        <taxon>Clostridium</taxon>
    </lineage>
</organism>
<gene>
    <name evidence="2" type="ORF">SAMN02745196_02325</name>
</gene>
<accession>A0A1M5XN80</accession>
<dbReference type="InterPro" id="IPR025359">
    <property type="entry name" value="SduA_C"/>
</dbReference>
<evidence type="ECO:0000313" key="3">
    <source>
        <dbReference type="Proteomes" id="UP000184526"/>
    </source>
</evidence>
<evidence type="ECO:0000313" key="2">
    <source>
        <dbReference type="EMBL" id="SHI01112.1"/>
    </source>
</evidence>
<dbReference type="Proteomes" id="UP000184526">
    <property type="component" value="Unassembled WGS sequence"/>
</dbReference>
<proteinExistence type="predicted"/>
<dbReference type="RefSeq" id="WP_072832183.1">
    <property type="nucleotide sequence ID" value="NZ_FQXP01000009.1"/>
</dbReference>
<sequence>MRNIKIKKNKRVKIKREVKEFVLKFQENVKRQLTLLKKMDVNINEVFPKIFCNKEMSFEAIYSIDKEHILIRMISSDKFEYKFNLVNGDVIDYFDESGTWSRGPVAFKIQDCFGVNLKNINIIGGKPFSLDGEIFITLDGMEFSLPNDKRITLEYASIMSYKIFLEKLRNIDIFVDNIIFTYFDYFKTYNEKLNLSEDTKIEEYKNQLKIVGDKFLKLIHDTNTKELEIDSFIEKNPIILEKGLDIITPIHQVVLTDIFEEYGQDLKPDVIGFNKYTNGWSIIDYKRAKRSLIKNNGKVRCAFKSEVNDLEAQLRDYREYFNDSTKRKEFYNKYKVDVEYPDTIGIIGLIDEIEEKQFNRLILDKPKWFNVRTYNYLEKKFKDYIQDSISLS</sequence>
<name>A0A1M5XN80_9CLOT</name>
<reference evidence="2 3" key="1">
    <citation type="submission" date="2016-11" db="EMBL/GenBank/DDBJ databases">
        <authorList>
            <person name="Jaros S."/>
            <person name="Januszkiewicz K."/>
            <person name="Wedrychowicz H."/>
        </authorList>
    </citation>
    <scope>NUCLEOTIDE SEQUENCE [LARGE SCALE GENOMIC DNA]</scope>
    <source>
        <strain evidence="2 3">DSM 3089</strain>
    </source>
</reference>
<dbReference type="AlphaFoldDB" id="A0A1M5XN80"/>
<keyword evidence="3" id="KW-1185">Reference proteome</keyword>
<dbReference type="Pfam" id="PF14082">
    <property type="entry name" value="SduA_C"/>
    <property type="match status" value="1"/>
</dbReference>
<feature type="domain" description="Shedu protein SduA C-terminal" evidence="1">
    <location>
        <begin position="224"/>
        <end position="344"/>
    </location>
</feature>
<evidence type="ECO:0000259" key="1">
    <source>
        <dbReference type="Pfam" id="PF14082"/>
    </source>
</evidence>
<dbReference type="EMBL" id="FQXP01000009">
    <property type="protein sequence ID" value="SHI01112.1"/>
    <property type="molecule type" value="Genomic_DNA"/>
</dbReference>
<protein>
    <recommendedName>
        <fullName evidence="1">Shedu protein SduA C-terminal domain-containing protein</fullName>
    </recommendedName>
</protein>